<keyword evidence="4 8" id="KW-0812">Transmembrane</keyword>
<evidence type="ECO:0000313" key="11">
    <source>
        <dbReference type="EMBL" id="KAB2810964.1"/>
    </source>
</evidence>
<keyword evidence="5 8" id="KW-1133">Transmembrane helix</keyword>
<dbReference type="HAMAP" id="MF_01148">
    <property type="entry name" value="Lnt"/>
    <property type="match status" value="1"/>
</dbReference>
<dbReference type="RefSeq" id="WP_151578519.1">
    <property type="nucleotide sequence ID" value="NZ_WBVM01000001.1"/>
</dbReference>
<organism evidence="11 12">
    <name type="scientific">Nocardioides simplex</name>
    <name type="common">Arthrobacter simplex</name>
    <dbReference type="NCBI Taxonomy" id="2045"/>
    <lineage>
        <taxon>Bacteria</taxon>
        <taxon>Bacillati</taxon>
        <taxon>Actinomycetota</taxon>
        <taxon>Actinomycetes</taxon>
        <taxon>Propionibacteriales</taxon>
        <taxon>Nocardioidaceae</taxon>
        <taxon>Pimelobacter</taxon>
    </lineage>
</organism>
<keyword evidence="7 8" id="KW-0012">Acyltransferase</keyword>
<comment type="function">
    <text evidence="8">Catalyzes the phospholipid dependent N-acylation of the N-terminal cysteine of apolipoprotein, the last step in lipoprotein maturation.</text>
</comment>
<dbReference type="AlphaFoldDB" id="A0A7J5DZ64"/>
<dbReference type="InterPro" id="IPR045378">
    <property type="entry name" value="LNT_N"/>
</dbReference>
<keyword evidence="6 8" id="KW-0472">Membrane</keyword>
<comment type="pathway">
    <text evidence="8">Protein modification; lipoprotein biosynthesis (N-acyl transfer).</text>
</comment>
<accession>A0A7J5DZ64</accession>
<evidence type="ECO:0000256" key="5">
    <source>
        <dbReference type="ARBA" id="ARBA00022989"/>
    </source>
</evidence>
<comment type="catalytic activity">
    <reaction evidence="8">
        <text>N-terminal S-1,2-diacyl-sn-glyceryl-L-cysteinyl-[lipoprotein] + a glycerophospholipid = N-acyl-S-1,2-diacyl-sn-glyceryl-L-cysteinyl-[lipoprotein] + a 2-acyl-sn-glycero-3-phospholipid + H(+)</text>
        <dbReference type="Rhea" id="RHEA:48228"/>
        <dbReference type="Rhea" id="RHEA-COMP:14681"/>
        <dbReference type="Rhea" id="RHEA-COMP:14684"/>
        <dbReference type="ChEBI" id="CHEBI:15378"/>
        <dbReference type="ChEBI" id="CHEBI:136912"/>
        <dbReference type="ChEBI" id="CHEBI:140656"/>
        <dbReference type="ChEBI" id="CHEBI:140657"/>
        <dbReference type="ChEBI" id="CHEBI:140660"/>
        <dbReference type="EC" id="2.3.1.269"/>
    </reaction>
</comment>
<dbReference type="InterPro" id="IPR003010">
    <property type="entry name" value="C-N_Hydrolase"/>
</dbReference>
<feature type="transmembrane region" description="Helical" evidence="8">
    <location>
        <begin position="128"/>
        <end position="149"/>
    </location>
</feature>
<dbReference type="Pfam" id="PF20154">
    <property type="entry name" value="LNT_N"/>
    <property type="match status" value="1"/>
</dbReference>
<dbReference type="GO" id="GO:0005886">
    <property type="term" value="C:plasma membrane"/>
    <property type="evidence" value="ECO:0007669"/>
    <property type="project" value="UniProtKB-SubCell"/>
</dbReference>
<dbReference type="UniPathway" id="UPA00666"/>
<feature type="transmembrane region" description="Helical" evidence="8">
    <location>
        <begin position="103"/>
        <end position="122"/>
    </location>
</feature>
<comment type="caution">
    <text evidence="11">The sequence shown here is derived from an EMBL/GenBank/DDBJ whole genome shotgun (WGS) entry which is preliminary data.</text>
</comment>
<comment type="subcellular location">
    <subcellularLocation>
        <location evidence="1 8">Cell membrane</location>
        <topology evidence="1 8">Multi-pass membrane protein</topology>
    </subcellularLocation>
</comment>
<dbReference type="Pfam" id="PF00795">
    <property type="entry name" value="CN_hydrolase"/>
    <property type="match status" value="1"/>
</dbReference>
<dbReference type="PANTHER" id="PTHR38686">
    <property type="entry name" value="APOLIPOPROTEIN N-ACYLTRANSFERASE"/>
    <property type="match status" value="1"/>
</dbReference>
<dbReference type="EC" id="2.3.1.269" evidence="8"/>
<proteinExistence type="inferred from homology"/>
<dbReference type="GO" id="GO:0016410">
    <property type="term" value="F:N-acyltransferase activity"/>
    <property type="evidence" value="ECO:0007669"/>
    <property type="project" value="UniProtKB-UniRule"/>
</dbReference>
<keyword evidence="11" id="KW-0449">Lipoprotein</keyword>
<feature type="transmembrane region" description="Helical" evidence="8">
    <location>
        <begin position="178"/>
        <end position="198"/>
    </location>
</feature>
<dbReference type="InterPro" id="IPR036526">
    <property type="entry name" value="C-N_Hydrolase_sf"/>
</dbReference>
<dbReference type="PANTHER" id="PTHR38686:SF1">
    <property type="entry name" value="APOLIPOPROTEIN N-ACYLTRANSFERASE"/>
    <property type="match status" value="1"/>
</dbReference>
<evidence type="ECO:0000256" key="6">
    <source>
        <dbReference type="ARBA" id="ARBA00023136"/>
    </source>
</evidence>
<dbReference type="PROSITE" id="PS50263">
    <property type="entry name" value="CN_HYDROLASE"/>
    <property type="match status" value="1"/>
</dbReference>
<protein>
    <recommendedName>
        <fullName evidence="8">Apolipoprotein N-acyltransferase</fullName>
        <shortName evidence="8">ALP N-acyltransferase</shortName>
        <ecNumber evidence="8">2.3.1.269</ecNumber>
    </recommendedName>
</protein>
<feature type="transmembrane region" description="Helical" evidence="8">
    <location>
        <begin position="267"/>
        <end position="288"/>
    </location>
</feature>
<name>A0A7J5DZ64_NOCSI</name>
<evidence type="ECO:0000259" key="10">
    <source>
        <dbReference type="PROSITE" id="PS50263"/>
    </source>
</evidence>
<dbReference type="GO" id="GO:0042158">
    <property type="term" value="P:lipoprotein biosynthetic process"/>
    <property type="evidence" value="ECO:0007669"/>
    <property type="project" value="UniProtKB-UniRule"/>
</dbReference>
<evidence type="ECO:0000256" key="3">
    <source>
        <dbReference type="ARBA" id="ARBA00022679"/>
    </source>
</evidence>
<comment type="similarity">
    <text evidence="8">Belongs to the CN hydrolase family. Apolipoprotein N-acyltransferase subfamily.</text>
</comment>
<dbReference type="NCBIfam" id="TIGR00546">
    <property type="entry name" value="lnt"/>
    <property type="match status" value="1"/>
</dbReference>
<dbReference type="SUPFAM" id="SSF56317">
    <property type="entry name" value="Carbon-nitrogen hydrolase"/>
    <property type="match status" value="1"/>
</dbReference>
<dbReference type="CDD" id="cd07571">
    <property type="entry name" value="ALP_N-acyl_transferase"/>
    <property type="match status" value="1"/>
</dbReference>
<feature type="domain" description="CN hydrolase" evidence="10">
    <location>
        <begin position="304"/>
        <end position="559"/>
    </location>
</feature>
<evidence type="ECO:0000256" key="8">
    <source>
        <dbReference type="HAMAP-Rule" id="MF_01148"/>
    </source>
</evidence>
<evidence type="ECO:0000256" key="2">
    <source>
        <dbReference type="ARBA" id="ARBA00022475"/>
    </source>
</evidence>
<feature type="region of interest" description="Disordered" evidence="9">
    <location>
        <begin position="1"/>
        <end position="47"/>
    </location>
</feature>
<dbReference type="Proteomes" id="UP000449906">
    <property type="component" value="Unassembled WGS sequence"/>
</dbReference>
<reference evidence="11 12" key="1">
    <citation type="submission" date="2019-09" db="EMBL/GenBank/DDBJ databases">
        <title>Pimelobacter sp. isolated from Paulinella.</title>
        <authorList>
            <person name="Jeong S.E."/>
        </authorList>
    </citation>
    <scope>NUCLEOTIDE SEQUENCE [LARGE SCALE GENOMIC DNA]</scope>
    <source>
        <strain evidence="11 12">Pch-N</strain>
    </source>
</reference>
<gene>
    <name evidence="8 11" type="primary">lnt</name>
    <name evidence="11" type="ORF">F9L07_03220</name>
</gene>
<feature type="transmembrane region" description="Helical" evidence="8">
    <location>
        <begin position="80"/>
        <end position="96"/>
    </location>
</feature>
<evidence type="ECO:0000256" key="9">
    <source>
        <dbReference type="SAM" id="MobiDB-lite"/>
    </source>
</evidence>
<feature type="transmembrane region" description="Helical" evidence="8">
    <location>
        <begin position="218"/>
        <end position="246"/>
    </location>
</feature>
<dbReference type="Gene3D" id="3.60.110.10">
    <property type="entry name" value="Carbon-nitrogen hydrolase"/>
    <property type="match status" value="1"/>
</dbReference>
<keyword evidence="2 8" id="KW-1003">Cell membrane</keyword>
<evidence type="ECO:0000256" key="7">
    <source>
        <dbReference type="ARBA" id="ARBA00023315"/>
    </source>
</evidence>
<evidence type="ECO:0000256" key="1">
    <source>
        <dbReference type="ARBA" id="ARBA00004651"/>
    </source>
</evidence>
<evidence type="ECO:0000313" key="12">
    <source>
        <dbReference type="Proteomes" id="UP000449906"/>
    </source>
</evidence>
<dbReference type="EMBL" id="WBVM01000001">
    <property type="protein sequence ID" value="KAB2810964.1"/>
    <property type="molecule type" value="Genomic_DNA"/>
</dbReference>
<keyword evidence="3 8" id="KW-0808">Transferase</keyword>
<evidence type="ECO:0000256" key="4">
    <source>
        <dbReference type="ARBA" id="ARBA00022692"/>
    </source>
</evidence>
<sequence length="598" mass="63167">MNPGSAVDVPDGLDTHHTAPTASTSPPSSPAPSPASETTTGASDVPRRIDDCRRRLGRLALASTGGAAGAMTSAPWELRWLAPLAVAALVISVSGTRRRTAVLLGLVFGLVFVVLLVSWMRVIGTDAWLLVSAAAAVYYALLALGLSVLHDARARARAHAHARARVPRRGRRWTVRAWPVWMAAWWVAVESVMSTWPLGGFPWTRLAWTVIDTPLAGWVPWVGAAGTSFIVALCGGLGAAAVLGIHRVVRVARAARARRAHMCIRADAARASACVGLIGLVVGAPLLLPAPSTGPDWQQGEESVRVAAVQGDVPGAGNDVVAVHRQVTVNHVNATTDLAQQVRDGQAPQPDFVLWPENSTAVDPFADQQTRQGIDKAAAAIGVPVVVGAIVDGDRPDEVLNQGLVWNETGVVTERYTKRHPVPFGEYIPFRKQLAGLQIGRLDMIPRDMTPGSRTKPLDIAGAKVADLICFDVAFDDSVTAQVRRGAELVTVQTSNASFTGTAQLEQQFAITRLRALETGRTVVVASTNGISGAIGPDGEVLARLEPRTTAVLEVTVPLLDRQTSAVRFGALVKNLIGLIGIGAVVAAGLRLRRGEST</sequence>
<dbReference type="InterPro" id="IPR004563">
    <property type="entry name" value="Apolipo_AcylTrfase"/>
</dbReference>